<keyword evidence="2" id="KW-0503">Monooxygenase</keyword>
<dbReference type="Proteomes" id="UP000242847">
    <property type="component" value="Unassembled WGS sequence"/>
</dbReference>
<evidence type="ECO:0000313" key="4">
    <source>
        <dbReference type="Proteomes" id="UP000242847"/>
    </source>
</evidence>
<keyword evidence="4" id="KW-1185">Reference proteome</keyword>
<accession>A0A1S8DE80</accession>
<evidence type="ECO:0000256" key="2">
    <source>
        <dbReference type="ARBA" id="ARBA00023033"/>
    </source>
</evidence>
<dbReference type="CDD" id="cd01058">
    <property type="entry name" value="AAMH_B"/>
    <property type="match status" value="1"/>
</dbReference>
<dbReference type="Gene3D" id="1.10.620.20">
    <property type="entry name" value="Ribonucleotide Reductase, subunit A"/>
    <property type="match status" value="1"/>
</dbReference>
<dbReference type="InterPro" id="IPR012078">
    <property type="entry name" value="MP_mOase_hydro"/>
</dbReference>
<name>A0A1S8DE80_9GAMM</name>
<comment type="caution">
    <text evidence="3">The sequence shown here is derived from an EMBL/GenBank/DDBJ whole genome shotgun (WGS) entry which is preliminary data.</text>
</comment>
<evidence type="ECO:0000313" key="3">
    <source>
        <dbReference type="EMBL" id="ONM43738.1"/>
    </source>
</evidence>
<dbReference type="InterPro" id="IPR012348">
    <property type="entry name" value="RNR-like"/>
</dbReference>
<sequence length="333" mass="38193">MSIEIKTNSVEPIRHTYSNIKRRFGDKPASRYQEASYDIEAATNFHYRPLWDAEHGLNDPTRTAIRMPDWYAVSDPRQFFYGAYVQNRAKMQEAAEHSFSFCDKRNLLTRMPEALQETLLRLLVPLRHMELGANMNNSSIAGDAVAGTVTQLHIYQAMDRLGMGQYLSRIALLIDGSTGEALDRSKTYWMEDALWQPLRKLVEDSLVVKDWFELTVLQNLLIDGLLYPLMYHKFDQWLAEQGAEDVSMLTEFMRDWYAESCRWVDAMLKTVRAESDANAEQLQRWIAHWQPRVIGALQPLANASVSVAALDEVVGQFDQRLKKLGLVAEEVAA</sequence>
<dbReference type="InterPro" id="IPR009078">
    <property type="entry name" value="Ferritin-like_SF"/>
</dbReference>
<dbReference type="InterPro" id="IPR003430">
    <property type="entry name" value="Phenol_Hydrox"/>
</dbReference>
<dbReference type="EMBL" id="MUBC01000022">
    <property type="protein sequence ID" value="ONM43738.1"/>
    <property type="molecule type" value="Genomic_DNA"/>
</dbReference>
<organism evidence="3 4">
    <name type="scientific">Halopseudomonas pachastrellae</name>
    <dbReference type="NCBI Taxonomy" id="254161"/>
    <lineage>
        <taxon>Bacteria</taxon>
        <taxon>Pseudomonadati</taxon>
        <taxon>Pseudomonadota</taxon>
        <taxon>Gammaproteobacteria</taxon>
        <taxon>Pseudomonadales</taxon>
        <taxon>Pseudomonadaceae</taxon>
        <taxon>Halopseudomonas</taxon>
    </lineage>
</organism>
<evidence type="ECO:0000256" key="1">
    <source>
        <dbReference type="ARBA" id="ARBA00023002"/>
    </source>
</evidence>
<dbReference type="STRING" id="254161.SAMN05216256_101324"/>
<dbReference type="GO" id="GO:0016709">
    <property type="term" value="F:oxidoreductase activity, acting on paired donors, with incorporation or reduction of molecular oxygen, NAD(P)H as one donor, and incorporation of one atom of oxygen"/>
    <property type="evidence" value="ECO:0007669"/>
    <property type="project" value="InterPro"/>
</dbReference>
<gene>
    <name evidence="3" type="ORF">BXT89_11035</name>
</gene>
<reference evidence="3 4" key="1">
    <citation type="submission" date="2017-01" db="EMBL/GenBank/DDBJ databases">
        <title>Draft genome sequence of Pseudomonas pachastrellae type strain CCUG 46540T from a deep sea.</title>
        <authorList>
            <person name="Gomila M."/>
            <person name="Mulet M."/>
            <person name="Lalucat J."/>
            <person name="Garcia-Valdes E."/>
        </authorList>
    </citation>
    <scope>NUCLEOTIDE SEQUENCE [LARGE SCALE GENOMIC DNA]</scope>
    <source>
        <strain evidence="3 4">CCUG 46540</strain>
    </source>
</reference>
<dbReference type="RefSeq" id="WP_083727644.1">
    <property type="nucleotide sequence ID" value="NZ_FOUD01000001.1"/>
</dbReference>
<proteinExistence type="predicted"/>
<dbReference type="SUPFAM" id="SSF47240">
    <property type="entry name" value="Ferritin-like"/>
    <property type="match status" value="1"/>
</dbReference>
<dbReference type="Pfam" id="PF02332">
    <property type="entry name" value="Phenol_Hydrox"/>
    <property type="match status" value="1"/>
</dbReference>
<dbReference type="OrthoDB" id="9806768at2"/>
<keyword evidence="1" id="KW-0560">Oxidoreductase</keyword>
<dbReference type="AlphaFoldDB" id="A0A1S8DE80"/>
<dbReference type="PIRSF" id="PIRSF000040">
    <property type="entry name" value="MMOH_comp"/>
    <property type="match status" value="1"/>
</dbReference>
<protein>
    <submittedName>
        <fullName evidence="3">Phenol hydroxylase</fullName>
    </submittedName>
</protein>